<sequence>MVLVFVIGTVIYNYITRQRWMVWNENTYVEVNFDVNKYDVNQLKIFKEERIELFKKVTPHCEDQFFNNNGSVKIWYGKNKEKELEYVTALGLHPETGKTLKPITQYMINKHICN</sequence>
<evidence type="ECO:0000313" key="1">
    <source>
        <dbReference type="EMBL" id="SDH29424.1"/>
    </source>
</evidence>
<dbReference type="Proteomes" id="UP000199492">
    <property type="component" value="Unassembled WGS sequence"/>
</dbReference>
<accession>A0A1G8B8I8</accession>
<dbReference type="RefSeq" id="WP_139181034.1">
    <property type="nucleotide sequence ID" value="NZ_FNCZ01000002.1"/>
</dbReference>
<dbReference type="EMBL" id="FNCZ01000002">
    <property type="protein sequence ID" value="SDH29424.1"/>
    <property type="molecule type" value="Genomic_DNA"/>
</dbReference>
<reference evidence="2" key="1">
    <citation type="submission" date="2016-10" db="EMBL/GenBank/DDBJ databases">
        <authorList>
            <person name="Varghese N."/>
            <person name="Submissions S."/>
        </authorList>
    </citation>
    <scope>NUCLEOTIDE SEQUENCE [LARGE SCALE GENOMIC DNA]</scope>
    <source>
        <strain evidence="2">DSM 15363</strain>
    </source>
</reference>
<dbReference type="AlphaFoldDB" id="A0A1G8B8I8"/>
<keyword evidence="2" id="KW-1185">Reference proteome</keyword>
<evidence type="ECO:0000313" key="2">
    <source>
        <dbReference type="Proteomes" id="UP000199492"/>
    </source>
</evidence>
<name>A0A1G8B8I8_9FLAO</name>
<organism evidence="1 2">
    <name type="scientific">Winogradskyella thalassocola</name>
    <dbReference type="NCBI Taxonomy" id="262004"/>
    <lineage>
        <taxon>Bacteria</taxon>
        <taxon>Pseudomonadati</taxon>
        <taxon>Bacteroidota</taxon>
        <taxon>Flavobacteriia</taxon>
        <taxon>Flavobacteriales</taxon>
        <taxon>Flavobacteriaceae</taxon>
        <taxon>Winogradskyella</taxon>
    </lineage>
</organism>
<protein>
    <submittedName>
        <fullName evidence="1">Uncharacterized protein</fullName>
    </submittedName>
</protein>
<proteinExistence type="predicted"/>
<dbReference type="OrthoDB" id="1340494at2"/>
<gene>
    <name evidence="1" type="ORF">SAMN04489796_102170</name>
</gene>